<organism evidence="11">
    <name type="scientific">marine metagenome</name>
    <dbReference type="NCBI Taxonomy" id="408172"/>
    <lineage>
        <taxon>unclassified sequences</taxon>
        <taxon>metagenomes</taxon>
        <taxon>ecological metagenomes</taxon>
    </lineage>
</organism>
<dbReference type="InterPro" id="IPR029061">
    <property type="entry name" value="THDP-binding"/>
</dbReference>
<dbReference type="SUPFAM" id="SSF52518">
    <property type="entry name" value="Thiamin diphosphate-binding fold (THDP-binding)"/>
    <property type="match status" value="1"/>
</dbReference>
<evidence type="ECO:0000256" key="3">
    <source>
        <dbReference type="ARBA" id="ARBA00015325"/>
    </source>
</evidence>
<feature type="non-terminal residue" evidence="11">
    <location>
        <position position="1"/>
    </location>
</feature>
<sequence>IAIVLSTLVLVGWGTFFEAPIVEQQTAEKEITKSKDLTSPSIDEDAEEIKSEIARSDTINKTKRVKIENENIKGSLSLEGAIIDDIIFKNYNETLNGENKVTFLNPKNSAKEYFIETGWAVGGSEKVKLPLSNTIWKVQGNNKLTPSNPITLKWNNNEGLIFTKKIELDDKFLFKITQSIKNTSNKSFQFYPYAQITRKGKPEGRQIFFGVREHAMGAIANGIALHGGGI</sequence>
<evidence type="ECO:0000256" key="9">
    <source>
        <dbReference type="ARBA" id="ARBA00033342"/>
    </source>
</evidence>
<dbReference type="GO" id="GO:0015031">
    <property type="term" value="P:protein transport"/>
    <property type="evidence" value="ECO:0007669"/>
    <property type="project" value="UniProtKB-KW"/>
</dbReference>
<keyword evidence="6" id="KW-0653">Protein transport</keyword>
<evidence type="ECO:0000256" key="7">
    <source>
        <dbReference type="ARBA" id="ARBA00023186"/>
    </source>
</evidence>
<reference evidence="11" key="1">
    <citation type="submission" date="2018-05" db="EMBL/GenBank/DDBJ databases">
        <authorList>
            <person name="Lanie J.A."/>
            <person name="Ng W.-L."/>
            <person name="Kazmierczak K.M."/>
            <person name="Andrzejewski T.M."/>
            <person name="Davidsen T.M."/>
            <person name="Wayne K.J."/>
            <person name="Tettelin H."/>
            <person name="Glass J.I."/>
            <person name="Rusch D."/>
            <person name="Podicherti R."/>
            <person name="Tsui H.-C.T."/>
            <person name="Winkler M.E."/>
        </authorList>
    </citation>
    <scope>NUCLEOTIDE SEQUENCE</scope>
</reference>
<evidence type="ECO:0000256" key="1">
    <source>
        <dbReference type="ARBA" id="ARBA00004651"/>
    </source>
</evidence>
<dbReference type="NCBIfam" id="TIGR03593">
    <property type="entry name" value="yidC_nterm"/>
    <property type="match status" value="1"/>
</dbReference>
<evidence type="ECO:0000256" key="2">
    <source>
        <dbReference type="ARBA" id="ARBA00010527"/>
    </source>
</evidence>
<evidence type="ECO:0000256" key="5">
    <source>
        <dbReference type="ARBA" id="ARBA00022475"/>
    </source>
</evidence>
<gene>
    <name evidence="11" type="ORF">METZ01_LOCUS510652</name>
</gene>
<dbReference type="Pfam" id="PF14849">
    <property type="entry name" value="YidC_periplas"/>
    <property type="match status" value="1"/>
</dbReference>
<keyword evidence="5" id="KW-1003">Cell membrane</keyword>
<dbReference type="AlphaFoldDB" id="A0A383ENX8"/>
<proteinExistence type="inferred from homology"/>
<dbReference type="EMBL" id="UINC01227061">
    <property type="protein sequence ID" value="SVE57798.1"/>
    <property type="molecule type" value="Genomic_DNA"/>
</dbReference>
<evidence type="ECO:0000256" key="6">
    <source>
        <dbReference type="ARBA" id="ARBA00022927"/>
    </source>
</evidence>
<dbReference type="GO" id="GO:0005886">
    <property type="term" value="C:plasma membrane"/>
    <property type="evidence" value="ECO:0007669"/>
    <property type="project" value="UniProtKB-SubCell"/>
</dbReference>
<accession>A0A383ENX8</accession>
<keyword evidence="5" id="KW-0472">Membrane</keyword>
<evidence type="ECO:0000259" key="10">
    <source>
        <dbReference type="Pfam" id="PF14849"/>
    </source>
</evidence>
<feature type="non-terminal residue" evidence="11">
    <location>
        <position position="230"/>
    </location>
</feature>
<dbReference type="CDD" id="cd19961">
    <property type="entry name" value="EcYidC-like_peri"/>
    <property type="match status" value="1"/>
</dbReference>
<protein>
    <recommendedName>
        <fullName evidence="3">Membrane protein insertase YidC</fullName>
    </recommendedName>
    <alternativeName>
        <fullName evidence="9">Foldase YidC</fullName>
    </alternativeName>
    <alternativeName>
        <fullName evidence="8">Membrane integrase YidC</fullName>
    </alternativeName>
</protein>
<evidence type="ECO:0000313" key="11">
    <source>
        <dbReference type="EMBL" id="SVE57798.1"/>
    </source>
</evidence>
<feature type="domain" description="Membrane insertase YidC N-terminal" evidence="10">
    <location>
        <begin position="64"/>
        <end position="206"/>
    </location>
</feature>
<name>A0A383ENX8_9ZZZZ</name>
<comment type="similarity">
    <text evidence="2">Belongs to the OXA1/ALB3/YidC family. Type 1 subfamily.</text>
</comment>
<dbReference type="InterPro" id="IPR038221">
    <property type="entry name" value="YidC_periplasmic_sf"/>
</dbReference>
<keyword evidence="4" id="KW-0813">Transport</keyword>
<dbReference type="InterPro" id="IPR028053">
    <property type="entry name" value="Membr_insert_YidC_N"/>
</dbReference>
<evidence type="ECO:0000256" key="8">
    <source>
        <dbReference type="ARBA" id="ARBA00033245"/>
    </source>
</evidence>
<keyword evidence="7" id="KW-0143">Chaperone</keyword>
<comment type="subcellular location">
    <subcellularLocation>
        <location evidence="1">Cell membrane</location>
        <topology evidence="1">Multi-pass membrane protein</topology>
    </subcellularLocation>
</comment>
<evidence type="ECO:0000256" key="4">
    <source>
        <dbReference type="ARBA" id="ARBA00022448"/>
    </source>
</evidence>
<dbReference type="Gene3D" id="2.70.98.90">
    <property type="match status" value="1"/>
</dbReference>